<keyword evidence="1" id="KW-0732">Signal</keyword>
<dbReference type="EMBL" id="JAXCLW010000001">
    <property type="protein sequence ID" value="MDY0881826.1"/>
    <property type="molecule type" value="Genomic_DNA"/>
</dbReference>
<dbReference type="Gene3D" id="2.30.30.40">
    <property type="entry name" value="SH3 Domains"/>
    <property type="match status" value="1"/>
</dbReference>
<organism evidence="2 3">
    <name type="scientific">Dongia soli</name>
    <dbReference type="NCBI Taxonomy" id="600628"/>
    <lineage>
        <taxon>Bacteria</taxon>
        <taxon>Pseudomonadati</taxon>
        <taxon>Pseudomonadota</taxon>
        <taxon>Alphaproteobacteria</taxon>
        <taxon>Rhodospirillales</taxon>
        <taxon>Dongiaceae</taxon>
        <taxon>Dongia</taxon>
    </lineage>
</organism>
<evidence type="ECO:0000313" key="3">
    <source>
        <dbReference type="Proteomes" id="UP001279642"/>
    </source>
</evidence>
<comment type="caution">
    <text evidence="2">The sequence shown here is derived from an EMBL/GenBank/DDBJ whole genome shotgun (WGS) entry which is preliminary data.</text>
</comment>
<sequence>MFRLDRCLRRVSFLIPLAVLPFLALQVPAQAEDAKLPVPRFVSLDSNLVNLRAGPGKEYPILWVYQRKGLPVEIIQEFDTWRRIRDRDGTIGWVQGNLLSGKRTVQIIGKQRAMTRDAHGGNTVAYVDPGVVARLVKCDDSACRIEVQGYDGWVPRGEIWGTYPDEKLQGN</sequence>
<keyword evidence="3" id="KW-1185">Reference proteome</keyword>
<evidence type="ECO:0000313" key="2">
    <source>
        <dbReference type="EMBL" id="MDY0881826.1"/>
    </source>
</evidence>
<protein>
    <submittedName>
        <fullName evidence="2">SH3 domain-containing protein</fullName>
    </submittedName>
</protein>
<reference evidence="2 3" key="1">
    <citation type="journal article" date="2016" name="Antonie Van Leeuwenhoek">
        <title>Dongia soli sp. nov., isolated from soil from Dokdo, Korea.</title>
        <authorList>
            <person name="Kim D.U."/>
            <person name="Lee H."/>
            <person name="Kim H."/>
            <person name="Kim S.G."/>
            <person name="Ka J.O."/>
        </authorList>
    </citation>
    <scope>NUCLEOTIDE SEQUENCE [LARGE SCALE GENOMIC DNA]</scope>
    <source>
        <strain evidence="2 3">D78</strain>
    </source>
</reference>
<dbReference type="RefSeq" id="WP_320506873.1">
    <property type="nucleotide sequence ID" value="NZ_JAXCLW010000001.1"/>
</dbReference>
<dbReference type="Pfam" id="PF06347">
    <property type="entry name" value="SH3_4"/>
    <property type="match status" value="2"/>
</dbReference>
<gene>
    <name evidence="2" type="ORF">SMD27_03150</name>
</gene>
<accession>A0ABU5E7J0</accession>
<dbReference type="InterPro" id="IPR010466">
    <property type="entry name" value="DUF1058"/>
</dbReference>
<feature type="signal peptide" evidence="1">
    <location>
        <begin position="1"/>
        <end position="31"/>
    </location>
</feature>
<dbReference type="Proteomes" id="UP001279642">
    <property type="component" value="Unassembled WGS sequence"/>
</dbReference>
<name>A0ABU5E7J0_9PROT</name>
<feature type="chain" id="PRO_5045292896" evidence="1">
    <location>
        <begin position="32"/>
        <end position="171"/>
    </location>
</feature>
<evidence type="ECO:0000256" key="1">
    <source>
        <dbReference type="SAM" id="SignalP"/>
    </source>
</evidence>
<proteinExistence type="predicted"/>